<evidence type="ECO:0000313" key="2">
    <source>
        <dbReference type="Proteomes" id="UP000799754"/>
    </source>
</evidence>
<accession>A0ACB6RPR9</accession>
<gene>
    <name evidence="1" type="ORF">BU25DRAFT_183295</name>
</gene>
<name>A0ACB6RPR9_9PLEO</name>
<proteinExistence type="predicted"/>
<protein>
    <submittedName>
        <fullName evidence="1">HET-domain-containing protein</fullName>
    </submittedName>
</protein>
<evidence type="ECO:0000313" key="1">
    <source>
        <dbReference type="EMBL" id="KAF2623123.1"/>
    </source>
</evidence>
<keyword evidence="2" id="KW-1185">Reference proteome</keyword>
<dbReference type="EMBL" id="MU006739">
    <property type="protein sequence ID" value="KAF2623123.1"/>
    <property type="molecule type" value="Genomic_DNA"/>
</dbReference>
<reference evidence="1" key="1">
    <citation type="journal article" date="2020" name="Stud. Mycol.">
        <title>101 Dothideomycetes genomes: a test case for predicting lifestyles and emergence of pathogens.</title>
        <authorList>
            <person name="Haridas S."/>
            <person name="Albert R."/>
            <person name="Binder M."/>
            <person name="Bloem J."/>
            <person name="Labutti K."/>
            <person name="Salamov A."/>
            <person name="Andreopoulos B."/>
            <person name="Baker S."/>
            <person name="Barry K."/>
            <person name="Bills G."/>
            <person name="Bluhm B."/>
            <person name="Cannon C."/>
            <person name="Castanera R."/>
            <person name="Culley D."/>
            <person name="Daum C."/>
            <person name="Ezra D."/>
            <person name="Gonzalez J."/>
            <person name="Henrissat B."/>
            <person name="Kuo A."/>
            <person name="Liang C."/>
            <person name="Lipzen A."/>
            <person name="Lutzoni F."/>
            <person name="Magnuson J."/>
            <person name="Mondo S."/>
            <person name="Nolan M."/>
            <person name="Ohm R."/>
            <person name="Pangilinan J."/>
            <person name="Park H.-J."/>
            <person name="Ramirez L."/>
            <person name="Alfaro M."/>
            <person name="Sun H."/>
            <person name="Tritt A."/>
            <person name="Yoshinaga Y."/>
            <person name="Zwiers L.-H."/>
            <person name="Turgeon B."/>
            <person name="Goodwin S."/>
            <person name="Spatafora J."/>
            <person name="Crous P."/>
            <person name="Grigoriev I."/>
        </authorList>
    </citation>
    <scope>NUCLEOTIDE SEQUENCE</scope>
    <source>
        <strain evidence="1">CBS 525.71</strain>
    </source>
</reference>
<dbReference type="Proteomes" id="UP000799754">
    <property type="component" value="Unassembled WGS sequence"/>
</dbReference>
<comment type="caution">
    <text evidence="1">The sequence shown here is derived from an EMBL/GenBank/DDBJ whole genome shotgun (WGS) entry which is preliminary data.</text>
</comment>
<organism evidence="1 2">
    <name type="scientific">Macroventuria anomochaeta</name>
    <dbReference type="NCBI Taxonomy" id="301207"/>
    <lineage>
        <taxon>Eukaryota</taxon>
        <taxon>Fungi</taxon>
        <taxon>Dikarya</taxon>
        <taxon>Ascomycota</taxon>
        <taxon>Pezizomycotina</taxon>
        <taxon>Dothideomycetes</taxon>
        <taxon>Pleosporomycetidae</taxon>
        <taxon>Pleosporales</taxon>
        <taxon>Pleosporineae</taxon>
        <taxon>Didymellaceae</taxon>
        <taxon>Macroventuria</taxon>
    </lineage>
</organism>
<sequence length="614" mass="70394">MAVLNVRRYEHSPLQHRSSIRLLTLLPGSPSTPLRCQITEFQKFSNPSYEALSYAWGDPVFPEVIQVCESADIERISWHIPITQNLSEALRRLRSDAPRTLWIDALCINQEDLEEKGHQVARMGRVYHEANRVIVWLGEDQAYPRTRALLTQDGRNRWPLTLPESDLGELATIPWFSRVWAVQEYVLARQVFFQLGPLLTSAQKLETVVKRTGVYIDGDKKLYDQWKSILRLFEYRKLVQERESDDANSQLTLVRIFLDLTRSRLCKDSRDRIYGILGIFEDVNIVPYYTLPPRQVYQDFVSKNLVAGDFSILHECCIGTAQPEEQSYVPFFGQSRSQSTYTSFASRLATYCAGLHQPPVVNIDEDNYISVQGFFIDTVQQKLDFAEDCDIELESGGPLTHNPGSGSETAKLPLHGTWGAIYQTALGHLVNEPEDQSRWRKDFEVNRLFPQFSMAPYPHNSLFDVLVRAIRTDLNGDYDWTSSNGRIRTDSHLHRSRRENLQERSLFWTTAGFIGLGTCYLQPGDEVVVFNGDTTPFLLRKEGYLEGTETDVYKIVSDCYVYGWMYGPFPDRTVARDPSRRLRITNRVKGLLTPSVDTSGKQQSSLPTRTFIIS</sequence>